<evidence type="ECO:0000313" key="2">
    <source>
        <dbReference type="EMBL" id="WAV92165.1"/>
    </source>
</evidence>
<dbReference type="PANTHER" id="PTHR46411">
    <property type="entry name" value="FAMILY ATPASE, PUTATIVE-RELATED"/>
    <property type="match status" value="1"/>
</dbReference>
<dbReference type="Proteomes" id="UP001164819">
    <property type="component" value="Chromosome"/>
</dbReference>
<dbReference type="RefSeq" id="WP_269316405.1">
    <property type="nucleotide sequence ID" value="NZ_CP098251.1"/>
</dbReference>
<dbReference type="SUPFAM" id="SSF52540">
    <property type="entry name" value="P-loop containing nucleoside triphosphate hydrolases"/>
    <property type="match status" value="1"/>
</dbReference>
<dbReference type="AlphaFoldDB" id="A0A9E9LDN3"/>
<name>A0A9E9LDN3_9BURK</name>
<gene>
    <name evidence="2" type="ORF">NB646_03080</name>
</gene>
<sequence length="567" mass="65284">MEFELSFTQANNLLACIRKETLLAKQLSAHETANGKILIPDHVFDAESLEQLWRQAERDNDKSLMFQMIALRHIRSGHGHDLVVTRLEMLVPALVDYFETNGIDGWVYRRNTDGVLLPWLIDSIEYIQTRDGPYAGIPFVSIQLLANTITSTSPVDDDSPEQWRTGMTNAILFYQRELGKLTIPELLAQKGFYKECTEFKEEYTKQAGRFRNFQPFYGKQFLAKHSGFLIREGDSRLFKNLELFRISPETSARCVNDEEILERRIETHSDRRNRTDDMYSQIPLHCYLHMFHLELHRNCWIHVDNLEEYRYRPELKTKLILPPEHRKLIDILTSHMDVSTSDIVPGKSGGTTILCMGAAGLGKTLTAEVYSEVVSKPLYRVHSGQLGTSATSVEAALADILKRASRWDSILLLDEADVYIRKRDNDLQHNAIVAEFLRTLEYFNGLLFMTTNRIDDVDDAILSRCIAVIRYETPPREDAIRLWRTLSDQFQIDIPDELIGQLVREFPNSSGRDIKELLKLTSRLCLSCNMPVSIEAFHQCAVFRGKKQTARRESKYPFSCHNACLPD</sequence>
<keyword evidence="2" id="KW-0547">Nucleotide-binding</keyword>
<dbReference type="Pfam" id="PF00004">
    <property type="entry name" value="AAA"/>
    <property type="match status" value="1"/>
</dbReference>
<feature type="domain" description="ATPase AAA-type core" evidence="1">
    <location>
        <begin position="353"/>
        <end position="469"/>
    </location>
</feature>
<reference evidence="2" key="1">
    <citation type="journal article" date="2022" name="Front. Microbiol.">
        <title>New perspectives on an old grouping: The genomic and phenotypic variability of Oxalobacter formigenes and the implications for calcium oxalate stone prevention.</title>
        <authorList>
            <person name="Chmiel J.A."/>
            <person name="Carr C."/>
            <person name="Stuivenberg G.A."/>
            <person name="Venema R."/>
            <person name="Chanyi R.M."/>
            <person name="Al K.F."/>
            <person name="Giguere D."/>
            <person name="Say H."/>
            <person name="Akouris P.P."/>
            <person name="Dominguez Romero S.A."/>
            <person name="Kwong A."/>
            <person name="Tai V."/>
            <person name="Koval S.F."/>
            <person name="Razvi H."/>
            <person name="Bjazevic J."/>
            <person name="Burton J.P."/>
        </authorList>
    </citation>
    <scope>NUCLEOTIDE SEQUENCE</scope>
    <source>
        <strain evidence="2">OxK</strain>
    </source>
</reference>
<keyword evidence="2" id="KW-0067">ATP-binding</keyword>
<proteinExistence type="predicted"/>
<accession>A0A9E9LDN3</accession>
<dbReference type="PANTHER" id="PTHR46411:SF2">
    <property type="entry name" value="AAA+ ATPASE DOMAIN-CONTAINING PROTEIN"/>
    <property type="match status" value="1"/>
</dbReference>
<dbReference type="GO" id="GO:0016887">
    <property type="term" value="F:ATP hydrolysis activity"/>
    <property type="evidence" value="ECO:0007669"/>
    <property type="project" value="InterPro"/>
</dbReference>
<dbReference type="GO" id="GO:0005524">
    <property type="term" value="F:ATP binding"/>
    <property type="evidence" value="ECO:0007669"/>
    <property type="project" value="UniProtKB-KW"/>
</dbReference>
<protein>
    <submittedName>
        <fullName evidence="2">ATP-binding protein</fullName>
    </submittedName>
</protein>
<dbReference type="InterPro" id="IPR027417">
    <property type="entry name" value="P-loop_NTPase"/>
</dbReference>
<dbReference type="InterPro" id="IPR003959">
    <property type="entry name" value="ATPase_AAA_core"/>
</dbReference>
<dbReference type="EMBL" id="CP098251">
    <property type="protein sequence ID" value="WAV92165.1"/>
    <property type="molecule type" value="Genomic_DNA"/>
</dbReference>
<evidence type="ECO:0000259" key="1">
    <source>
        <dbReference type="Pfam" id="PF00004"/>
    </source>
</evidence>
<organism evidence="2">
    <name type="scientific">Oxalobacter aliiformigenes</name>
    <dbReference type="NCBI Taxonomy" id="2946593"/>
    <lineage>
        <taxon>Bacteria</taxon>
        <taxon>Pseudomonadati</taxon>
        <taxon>Pseudomonadota</taxon>
        <taxon>Betaproteobacteria</taxon>
        <taxon>Burkholderiales</taxon>
        <taxon>Oxalobacteraceae</taxon>
        <taxon>Oxalobacter</taxon>
    </lineage>
</organism>
<dbReference type="Gene3D" id="3.40.50.300">
    <property type="entry name" value="P-loop containing nucleotide triphosphate hydrolases"/>
    <property type="match status" value="1"/>
</dbReference>